<dbReference type="KEGG" id="agb:108904397"/>
<proteinExistence type="predicted"/>
<dbReference type="GeneID" id="108904397"/>
<dbReference type="Pfam" id="PF11901">
    <property type="entry name" value="DM9"/>
    <property type="match status" value="1"/>
</dbReference>
<reference evidence="1" key="1">
    <citation type="submission" date="2013-07" db="EMBL/GenBank/DDBJ databases">
        <title>Midgut Transcriptome Profiling of Anoplphora glabripennis, a Lignocellulose Degrading, Wood-Boring Cerambycid.</title>
        <authorList>
            <person name="Scully E.D."/>
            <person name="Hoover K."/>
            <person name="Carlson J.E."/>
            <person name="Tien M."/>
            <person name="Geib S.M."/>
        </authorList>
    </citation>
    <scope>NUCLEOTIDE SEQUENCE</scope>
</reference>
<dbReference type="InterPro" id="IPR006616">
    <property type="entry name" value="DM9_repeat"/>
</dbReference>
<name>V5I9V2_ANOGL</name>
<dbReference type="PANTHER" id="PTHR31649:SF10">
    <property type="entry name" value="IP19903P-RELATED"/>
    <property type="match status" value="1"/>
</dbReference>
<dbReference type="OrthoDB" id="6767006at2759"/>
<accession>V5I9V2</accession>
<dbReference type="PANTHER" id="PTHR31649">
    <property type="entry name" value="AGAP009604-PA"/>
    <property type="match status" value="1"/>
</dbReference>
<protein>
    <submittedName>
        <fullName evidence="1">Uncharacterized protein</fullName>
    </submittedName>
</protein>
<dbReference type="AlphaFoldDB" id="V5I9V2"/>
<dbReference type="EMBL" id="GALX01002290">
    <property type="protein sequence ID" value="JAB66176.1"/>
    <property type="molecule type" value="Transcribed_RNA"/>
</dbReference>
<sequence length="163" mass="18168">MKNLSSSLSYDYYWRDYTGEIPGDAIEGGRDVNNKVTYIGQVFVKNHGLIPVTIYPGKTSVAAAIHGVHNFNNHIKILCSSSKQNFKWVPADAKTLHAKMIKKHLVRGGVEHDLISNIGRISYQGEVIVSKVCGYKVGDAKLYFPAGNKETNVESYEVLMYDN</sequence>
<organism evidence="1">
    <name type="scientific">Anoplophora glabripennis</name>
    <name type="common">Asian longhorn beetle</name>
    <name type="synonym">Anoplophora nobilis</name>
    <dbReference type="NCBI Taxonomy" id="217634"/>
    <lineage>
        <taxon>Eukaryota</taxon>
        <taxon>Metazoa</taxon>
        <taxon>Ecdysozoa</taxon>
        <taxon>Arthropoda</taxon>
        <taxon>Hexapoda</taxon>
        <taxon>Insecta</taxon>
        <taxon>Pterygota</taxon>
        <taxon>Neoptera</taxon>
        <taxon>Endopterygota</taxon>
        <taxon>Coleoptera</taxon>
        <taxon>Polyphaga</taxon>
        <taxon>Cucujiformia</taxon>
        <taxon>Chrysomeloidea</taxon>
        <taxon>Cerambycidae</taxon>
        <taxon>Lamiinae</taxon>
        <taxon>Lamiini</taxon>
        <taxon>Anoplophora</taxon>
    </lineage>
</organism>
<evidence type="ECO:0000313" key="1">
    <source>
        <dbReference type="EMBL" id="JAB66176.1"/>
    </source>
</evidence>
<dbReference type="RefSeq" id="XP_018562442.1">
    <property type="nucleotide sequence ID" value="XM_018706926.1"/>
</dbReference>